<reference evidence="3" key="1">
    <citation type="journal article" date="2023" name="G3 (Bethesda)">
        <title>Whole genome assembly and annotation of the endangered Caribbean coral Acropora cervicornis.</title>
        <authorList>
            <person name="Selwyn J.D."/>
            <person name="Vollmer S.V."/>
        </authorList>
    </citation>
    <scope>NUCLEOTIDE SEQUENCE</scope>
    <source>
        <strain evidence="3">K2</strain>
    </source>
</reference>
<dbReference type="AlphaFoldDB" id="A0AAD9V6Y9"/>
<keyword evidence="2" id="KW-1133">Transmembrane helix</keyword>
<evidence type="ECO:0000313" key="4">
    <source>
        <dbReference type="Proteomes" id="UP001249851"/>
    </source>
</evidence>
<keyword evidence="2" id="KW-0472">Membrane</keyword>
<accession>A0AAD9V6Y9</accession>
<evidence type="ECO:0000313" key="3">
    <source>
        <dbReference type="EMBL" id="KAK2563327.1"/>
    </source>
</evidence>
<name>A0AAD9V6Y9_ACRCE</name>
<comment type="caution">
    <text evidence="3">The sequence shown here is derived from an EMBL/GenBank/DDBJ whole genome shotgun (WGS) entry which is preliminary data.</text>
</comment>
<proteinExistence type="predicted"/>
<evidence type="ECO:0000256" key="1">
    <source>
        <dbReference type="SAM" id="MobiDB-lite"/>
    </source>
</evidence>
<dbReference type="EMBL" id="JARQWQ010000025">
    <property type="protein sequence ID" value="KAK2563327.1"/>
    <property type="molecule type" value="Genomic_DNA"/>
</dbReference>
<feature type="transmembrane region" description="Helical" evidence="2">
    <location>
        <begin position="6"/>
        <end position="24"/>
    </location>
</feature>
<keyword evidence="4" id="KW-1185">Reference proteome</keyword>
<evidence type="ECO:0000256" key="2">
    <source>
        <dbReference type="SAM" id="Phobius"/>
    </source>
</evidence>
<keyword evidence="2" id="KW-0812">Transmembrane</keyword>
<gene>
    <name evidence="3" type="ORF">P5673_013007</name>
</gene>
<feature type="region of interest" description="Disordered" evidence="1">
    <location>
        <begin position="26"/>
        <end position="49"/>
    </location>
</feature>
<dbReference type="Proteomes" id="UP001249851">
    <property type="component" value="Unassembled WGS sequence"/>
</dbReference>
<sequence>MKYLKYVLAGLAVAATVGTVYKLWKKKGPGDSGDIDDEEKNHPELRYGVYENPVDGPSWRVEPGEYYNPA</sequence>
<protein>
    <submittedName>
        <fullName evidence="3">Uncharacterized protein</fullName>
    </submittedName>
</protein>
<organism evidence="3 4">
    <name type="scientific">Acropora cervicornis</name>
    <name type="common">Staghorn coral</name>
    <dbReference type="NCBI Taxonomy" id="6130"/>
    <lineage>
        <taxon>Eukaryota</taxon>
        <taxon>Metazoa</taxon>
        <taxon>Cnidaria</taxon>
        <taxon>Anthozoa</taxon>
        <taxon>Hexacorallia</taxon>
        <taxon>Scleractinia</taxon>
        <taxon>Astrocoeniina</taxon>
        <taxon>Acroporidae</taxon>
        <taxon>Acropora</taxon>
    </lineage>
</organism>
<reference evidence="3" key="2">
    <citation type="journal article" date="2023" name="Science">
        <title>Genomic signatures of disease resistance in endangered staghorn corals.</title>
        <authorList>
            <person name="Vollmer S.V."/>
            <person name="Selwyn J.D."/>
            <person name="Despard B.A."/>
            <person name="Roesel C.L."/>
        </authorList>
    </citation>
    <scope>NUCLEOTIDE SEQUENCE</scope>
    <source>
        <strain evidence="3">K2</strain>
    </source>
</reference>